<feature type="compositionally biased region" description="Basic and acidic residues" evidence="6">
    <location>
        <begin position="262"/>
        <end position="278"/>
    </location>
</feature>
<feature type="coiled-coil region" evidence="5">
    <location>
        <begin position="317"/>
        <end position="351"/>
    </location>
</feature>
<feature type="region of interest" description="Disordered" evidence="6">
    <location>
        <begin position="250"/>
        <end position="312"/>
    </location>
</feature>
<dbReference type="InterPro" id="IPR052116">
    <property type="entry name" value="Centro_Cilium_Assembly"/>
</dbReference>
<comment type="caution">
    <text evidence="8">The sequence shown here is derived from an EMBL/GenBank/DDBJ whole genome shotgun (WGS) entry which is preliminary data.</text>
</comment>
<keyword evidence="7" id="KW-0472">Membrane</keyword>
<dbReference type="PANTHER" id="PTHR23170">
    <property type="entry name" value="NY-REN-58 ANTIGEN"/>
    <property type="match status" value="1"/>
</dbReference>
<evidence type="ECO:0000256" key="2">
    <source>
        <dbReference type="ARBA" id="ARBA00022490"/>
    </source>
</evidence>
<keyword evidence="3 5" id="KW-0175">Coiled coil</keyword>
<proteinExistence type="predicted"/>
<feature type="coiled-coil region" evidence="5">
    <location>
        <begin position="377"/>
        <end position="492"/>
    </location>
</feature>
<evidence type="ECO:0000313" key="9">
    <source>
        <dbReference type="Proteomes" id="UP001176940"/>
    </source>
</evidence>
<keyword evidence="9" id="KW-1185">Reference proteome</keyword>
<evidence type="ECO:0000256" key="7">
    <source>
        <dbReference type="SAM" id="Phobius"/>
    </source>
</evidence>
<feature type="transmembrane region" description="Helical" evidence="7">
    <location>
        <begin position="512"/>
        <end position="530"/>
    </location>
</feature>
<keyword evidence="2" id="KW-0963">Cytoplasm</keyword>
<comment type="subcellular location">
    <subcellularLocation>
        <location evidence="1">Cytoplasm</location>
        <location evidence="1">Cytoskeleton</location>
        <location evidence="1">Microtubule organizing center</location>
        <location evidence="1">Centrosome</location>
    </subcellularLocation>
</comment>
<evidence type="ECO:0000256" key="4">
    <source>
        <dbReference type="ARBA" id="ARBA00023212"/>
    </source>
</evidence>
<protein>
    <submittedName>
        <fullName evidence="8">Uncharacterized protein</fullName>
    </submittedName>
</protein>
<dbReference type="Proteomes" id="UP001176940">
    <property type="component" value="Unassembled WGS sequence"/>
</dbReference>
<reference evidence="8" key="1">
    <citation type="submission" date="2023-07" db="EMBL/GenBank/DDBJ databases">
        <authorList>
            <person name="Stuckert A."/>
        </authorList>
    </citation>
    <scope>NUCLEOTIDE SEQUENCE</scope>
</reference>
<feature type="coiled-coil region" evidence="5">
    <location>
        <begin position="147"/>
        <end position="220"/>
    </location>
</feature>
<gene>
    <name evidence="8" type="ORF">RIMI_LOCUS16656228</name>
</gene>
<dbReference type="EMBL" id="CAUEEQ010046954">
    <property type="protein sequence ID" value="CAJ0958982.1"/>
    <property type="molecule type" value="Genomic_DNA"/>
</dbReference>
<keyword evidence="7" id="KW-0812">Transmembrane</keyword>
<evidence type="ECO:0000256" key="1">
    <source>
        <dbReference type="ARBA" id="ARBA00004300"/>
    </source>
</evidence>
<evidence type="ECO:0000256" key="5">
    <source>
        <dbReference type="SAM" id="Coils"/>
    </source>
</evidence>
<sequence>MMSIVKEFPVLMELDCSSFTWTVDDDLQLGMEHSIDYNLERHTAKKETVNQRQILTKEVQNLKQEKNKQFLDLMGTIDKQREEMSRSTRTTTLHVSKLQEALDDRKSVVNSLTSKLHMTDAALALSQQKVQDLGVILTQTKRESSSMRELHAKELRKEKEVDELERKCKMQQEQLFDSKQELTNTNAELKLRAVQAEERLEAEKRRFRQTQDEASVLRQKEVAHMTRHMEDSERMAQERMQRLEATKLAVEEGRQSTPAPEPQREDQKRTSSYEDGRPRTGPRSPPDRTTRPGSPCNYGQQSITAHSDFPPREREYNVELSRIKLTLANERAQAEEEIQKARSAAQQEEENQLLIFKKCQPSWVESVIALSICQMNELQYQIEIEFLQQNAAILQDKIRTVTQSRDQAQNQVLQQKQQVGELQAQNNQLCLEIEGLKRRIDGLQQELSKKDQEKVSEVTKVRVELQEQMGHLEAELTAQEGLKEKISALERQQKGTTSENARLNVGYDAHIAIYYAGCAIYYAGCAIYYVDMHILEYPMR</sequence>
<evidence type="ECO:0000256" key="3">
    <source>
        <dbReference type="ARBA" id="ARBA00023054"/>
    </source>
</evidence>
<evidence type="ECO:0000313" key="8">
    <source>
        <dbReference type="EMBL" id="CAJ0958982.1"/>
    </source>
</evidence>
<keyword evidence="4" id="KW-0206">Cytoskeleton</keyword>
<dbReference type="PANTHER" id="PTHR23170:SF3">
    <property type="entry name" value="LEUCINE-RICH REPEAT-CONTAINING PROTEIN 45"/>
    <property type="match status" value="1"/>
</dbReference>
<accession>A0ABN9M6C1</accession>
<keyword evidence="7" id="KW-1133">Transmembrane helix</keyword>
<organism evidence="8 9">
    <name type="scientific">Ranitomeya imitator</name>
    <name type="common">mimic poison frog</name>
    <dbReference type="NCBI Taxonomy" id="111125"/>
    <lineage>
        <taxon>Eukaryota</taxon>
        <taxon>Metazoa</taxon>
        <taxon>Chordata</taxon>
        <taxon>Craniata</taxon>
        <taxon>Vertebrata</taxon>
        <taxon>Euteleostomi</taxon>
        <taxon>Amphibia</taxon>
        <taxon>Batrachia</taxon>
        <taxon>Anura</taxon>
        <taxon>Neobatrachia</taxon>
        <taxon>Hyloidea</taxon>
        <taxon>Dendrobatidae</taxon>
        <taxon>Dendrobatinae</taxon>
        <taxon>Ranitomeya</taxon>
    </lineage>
</organism>
<evidence type="ECO:0000256" key="6">
    <source>
        <dbReference type="SAM" id="MobiDB-lite"/>
    </source>
</evidence>
<name>A0ABN9M6C1_9NEOB</name>